<comment type="caution">
    <text evidence="2">The sequence shown here is derived from an EMBL/GenBank/DDBJ whole genome shotgun (WGS) entry which is preliminary data.</text>
</comment>
<dbReference type="Pfam" id="PF13966">
    <property type="entry name" value="zf-RVT"/>
    <property type="match status" value="1"/>
</dbReference>
<dbReference type="AlphaFoldDB" id="A0A392P4Y0"/>
<dbReference type="Proteomes" id="UP000265520">
    <property type="component" value="Unassembled WGS sequence"/>
</dbReference>
<protein>
    <recommendedName>
        <fullName evidence="1">Reverse transcriptase zinc-binding domain-containing protein</fullName>
    </recommendedName>
</protein>
<evidence type="ECO:0000313" key="3">
    <source>
        <dbReference type="Proteomes" id="UP000265520"/>
    </source>
</evidence>
<evidence type="ECO:0000313" key="2">
    <source>
        <dbReference type="EMBL" id="MCI07057.1"/>
    </source>
</evidence>
<organism evidence="2 3">
    <name type="scientific">Trifolium medium</name>
    <dbReference type="NCBI Taxonomy" id="97028"/>
    <lineage>
        <taxon>Eukaryota</taxon>
        <taxon>Viridiplantae</taxon>
        <taxon>Streptophyta</taxon>
        <taxon>Embryophyta</taxon>
        <taxon>Tracheophyta</taxon>
        <taxon>Spermatophyta</taxon>
        <taxon>Magnoliopsida</taxon>
        <taxon>eudicotyledons</taxon>
        <taxon>Gunneridae</taxon>
        <taxon>Pentapetalae</taxon>
        <taxon>rosids</taxon>
        <taxon>fabids</taxon>
        <taxon>Fabales</taxon>
        <taxon>Fabaceae</taxon>
        <taxon>Papilionoideae</taxon>
        <taxon>50 kb inversion clade</taxon>
        <taxon>NPAAA clade</taxon>
        <taxon>Hologalegina</taxon>
        <taxon>IRL clade</taxon>
        <taxon>Trifolieae</taxon>
        <taxon>Trifolium</taxon>
    </lineage>
</organism>
<dbReference type="InterPro" id="IPR026960">
    <property type="entry name" value="RVT-Znf"/>
</dbReference>
<accession>A0A392P4Y0</accession>
<evidence type="ECO:0000259" key="1">
    <source>
        <dbReference type="Pfam" id="PF13966"/>
    </source>
</evidence>
<sequence>MCVRYGRWRLCRWCIPTQQKLIRHVDCELNCPLCDEEIEDDVHVFFKCAVARASWTMAGLEHVIANRQQLLTNAADFVFDLCSTVETNEVGRVAVLLWCIWQNRNDWIWNAHKRDATQLGQQAYVMWQEWYSVHNRLHNSNVIPSVQRNVSWEKPSQGGLNVTLMRVSIVLNELPLGLVVLVIVKGISSKLTPDGNNLL</sequence>
<dbReference type="EMBL" id="LXQA010064028">
    <property type="protein sequence ID" value="MCI07057.1"/>
    <property type="molecule type" value="Genomic_DNA"/>
</dbReference>
<reference evidence="2 3" key="1">
    <citation type="journal article" date="2018" name="Front. Plant Sci.">
        <title>Red Clover (Trifolium pratense) and Zigzag Clover (T. medium) - A Picture of Genomic Similarities and Differences.</title>
        <authorList>
            <person name="Dluhosova J."/>
            <person name="Istvanek J."/>
            <person name="Nedelnik J."/>
            <person name="Repkova J."/>
        </authorList>
    </citation>
    <scope>NUCLEOTIDE SEQUENCE [LARGE SCALE GENOMIC DNA]</scope>
    <source>
        <strain evidence="3">cv. 10/8</strain>
        <tissue evidence="2">Leaf</tissue>
    </source>
</reference>
<feature type="domain" description="Reverse transcriptase zinc-binding" evidence="1">
    <location>
        <begin position="5"/>
        <end position="55"/>
    </location>
</feature>
<proteinExistence type="predicted"/>
<name>A0A392P4Y0_9FABA</name>
<keyword evidence="3" id="KW-1185">Reference proteome</keyword>